<name>A0A9X1D7U2_9HYPH</name>
<feature type="domain" description="HTH cro/C1-type" evidence="2">
    <location>
        <begin position="14"/>
        <end position="68"/>
    </location>
</feature>
<protein>
    <submittedName>
        <fullName evidence="3">Helix-turn-helix transcriptional regulator</fullName>
    </submittedName>
</protein>
<dbReference type="SMART" id="SM00530">
    <property type="entry name" value="HTH_XRE"/>
    <property type="match status" value="1"/>
</dbReference>
<gene>
    <name evidence="3" type="ORF">J1C56_23030</name>
</gene>
<dbReference type="PROSITE" id="PS50943">
    <property type="entry name" value="HTH_CROC1"/>
    <property type="match status" value="1"/>
</dbReference>
<dbReference type="Pfam" id="PF01381">
    <property type="entry name" value="HTH_3"/>
    <property type="match status" value="1"/>
</dbReference>
<sequence>MSELDKELLIAARIKEARRLSGLSQGQVAKILEMHRPTISEIESGNRRVSASELMRFAEIFDVSVAYLAGESPDKMNPSDPKLQLAARELSKLSPEALNSLMRALAVFRKDDDENSSGGGNEQT</sequence>
<evidence type="ECO:0000256" key="1">
    <source>
        <dbReference type="ARBA" id="ARBA00023125"/>
    </source>
</evidence>
<evidence type="ECO:0000313" key="4">
    <source>
        <dbReference type="Proteomes" id="UP001138921"/>
    </source>
</evidence>
<dbReference type="PANTHER" id="PTHR46558">
    <property type="entry name" value="TRACRIPTIONAL REGULATORY PROTEIN-RELATED-RELATED"/>
    <property type="match status" value="1"/>
</dbReference>
<dbReference type="GO" id="GO:0003677">
    <property type="term" value="F:DNA binding"/>
    <property type="evidence" value="ECO:0007669"/>
    <property type="project" value="UniProtKB-KW"/>
</dbReference>
<accession>A0A9X1D7U2</accession>
<dbReference type="RefSeq" id="WP_214392395.1">
    <property type="nucleotide sequence ID" value="NZ_JAFLWW010000007.1"/>
</dbReference>
<dbReference type="InterPro" id="IPR001387">
    <property type="entry name" value="Cro/C1-type_HTH"/>
</dbReference>
<reference evidence="3" key="2">
    <citation type="submission" date="2021-03" db="EMBL/GenBank/DDBJ databases">
        <authorList>
            <person name="Artuso I."/>
            <person name="Turrini P."/>
            <person name="Pirolo M."/>
            <person name="Lugli G.A."/>
            <person name="Ventura M."/>
            <person name="Visca P."/>
        </authorList>
    </citation>
    <scope>NUCLEOTIDE SEQUENCE</scope>
    <source>
        <strain evidence="3">LMG 26462</strain>
    </source>
</reference>
<dbReference type="AlphaFoldDB" id="A0A9X1D7U2"/>
<dbReference type="SUPFAM" id="SSF47413">
    <property type="entry name" value="lambda repressor-like DNA-binding domains"/>
    <property type="match status" value="1"/>
</dbReference>
<proteinExistence type="predicted"/>
<comment type="caution">
    <text evidence="3">The sequence shown here is derived from an EMBL/GenBank/DDBJ whole genome shotgun (WGS) entry which is preliminary data.</text>
</comment>
<dbReference type="EMBL" id="JAFLWW010000007">
    <property type="protein sequence ID" value="MBT1158476.1"/>
    <property type="molecule type" value="Genomic_DNA"/>
</dbReference>
<dbReference type="Gene3D" id="1.10.260.40">
    <property type="entry name" value="lambda repressor-like DNA-binding domains"/>
    <property type="match status" value="1"/>
</dbReference>
<dbReference type="InterPro" id="IPR010982">
    <property type="entry name" value="Lambda_DNA-bd_dom_sf"/>
</dbReference>
<evidence type="ECO:0000259" key="2">
    <source>
        <dbReference type="PROSITE" id="PS50943"/>
    </source>
</evidence>
<keyword evidence="4" id="KW-1185">Reference proteome</keyword>
<evidence type="ECO:0000313" key="3">
    <source>
        <dbReference type="EMBL" id="MBT1158476.1"/>
    </source>
</evidence>
<organism evidence="3 4">
    <name type="scientific">Aminobacter anthyllidis</name>
    <dbReference type="NCBI Taxonomy" id="1035067"/>
    <lineage>
        <taxon>Bacteria</taxon>
        <taxon>Pseudomonadati</taxon>
        <taxon>Pseudomonadota</taxon>
        <taxon>Alphaproteobacteria</taxon>
        <taxon>Hyphomicrobiales</taxon>
        <taxon>Phyllobacteriaceae</taxon>
        <taxon>Aminobacter</taxon>
    </lineage>
</organism>
<reference evidence="3" key="1">
    <citation type="journal article" date="2021" name="Microorganisms">
        <title>Phylogenomic Reconstruction and Metabolic Potential of the Genus Aminobacter.</title>
        <authorList>
            <person name="Artuso I."/>
            <person name="Turrini P."/>
            <person name="Pirolo M."/>
            <person name="Lugli G.A."/>
            <person name="Ventura M."/>
            <person name="Visca P."/>
        </authorList>
    </citation>
    <scope>NUCLEOTIDE SEQUENCE</scope>
    <source>
        <strain evidence="3">LMG 26462</strain>
    </source>
</reference>
<dbReference type="CDD" id="cd00093">
    <property type="entry name" value="HTH_XRE"/>
    <property type="match status" value="1"/>
</dbReference>
<keyword evidence="1" id="KW-0238">DNA-binding</keyword>
<dbReference type="PANTHER" id="PTHR46558:SF11">
    <property type="entry name" value="HTH-TYPE TRANSCRIPTIONAL REGULATOR XRE"/>
    <property type="match status" value="1"/>
</dbReference>
<dbReference type="Proteomes" id="UP001138921">
    <property type="component" value="Unassembled WGS sequence"/>
</dbReference>